<sequence>MQEICDIYLIEKLSGSSKLLQQLRIFDPTIAFDENQLYLGFLGLNLKRLTNVAILMNFKSNGIRCFNIPVRYRSALISQDEARIYAEIYMDSVGGTVICHRTRPGVSNPMFWYFLVHDPRENSVEPREGGGNLTVDSFDGHIWTCDEAAEYHYDYNNSI</sequence>
<dbReference type="KEGG" id="mass:CR152_20000"/>
<dbReference type="AlphaFoldDB" id="A0A2D2DNJ9"/>
<dbReference type="RefSeq" id="WP_099877622.1">
    <property type="nucleotide sequence ID" value="NZ_CP024608.1"/>
</dbReference>
<dbReference type="EMBL" id="CP024608">
    <property type="protein sequence ID" value="ATQ76541.1"/>
    <property type="molecule type" value="Genomic_DNA"/>
</dbReference>
<keyword evidence="2" id="KW-1185">Reference proteome</keyword>
<reference evidence="1" key="1">
    <citation type="submission" date="2017-10" db="EMBL/GenBank/DDBJ databases">
        <title>Massilia psychrophilum sp. nov., a novel purple-pigmented bacterium isolated from Tianshan glacier, Xinjiang Municipality, China.</title>
        <authorList>
            <person name="Wang H."/>
        </authorList>
    </citation>
    <scope>NUCLEOTIDE SEQUENCE [LARGE SCALE GENOMIC DNA]</scope>
    <source>
        <strain evidence="1">B2</strain>
    </source>
</reference>
<dbReference type="OrthoDB" id="6712456at2"/>
<accession>A0A2D2DNJ9</accession>
<protein>
    <submittedName>
        <fullName evidence="1">Uncharacterized protein</fullName>
    </submittedName>
</protein>
<evidence type="ECO:0000313" key="1">
    <source>
        <dbReference type="EMBL" id="ATQ76541.1"/>
    </source>
</evidence>
<gene>
    <name evidence="1" type="ORF">CR152_20000</name>
</gene>
<dbReference type="Proteomes" id="UP000229897">
    <property type="component" value="Chromosome"/>
</dbReference>
<name>A0A2D2DNJ9_9BURK</name>
<evidence type="ECO:0000313" key="2">
    <source>
        <dbReference type="Proteomes" id="UP000229897"/>
    </source>
</evidence>
<proteinExistence type="predicted"/>
<organism evidence="1 2">
    <name type="scientific">Massilia violaceinigra</name>
    <dbReference type="NCBI Taxonomy" id="2045208"/>
    <lineage>
        <taxon>Bacteria</taxon>
        <taxon>Pseudomonadati</taxon>
        <taxon>Pseudomonadota</taxon>
        <taxon>Betaproteobacteria</taxon>
        <taxon>Burkholderiales</taxon>
        <taxon>Oxalobacteraceae</taxon>
        <taxon>Telluria group</taxon>
        <taxon>Massilia</taxon>
    </lineage>
</organism>